<dbReference type="SUPFAM" id="SSF103088">
    <property type="entry name" value="OmpA-like"/>
    <property type="match status" value="1"/>
</dbReference>
<dbReference type="PRINTS" id="PR01021">
    <property type="entry name" value="OMPADOMAIN"/>
</dbReference>
<proteinExistence type="predicted"/>
<evidence type="ECO:0000256" key="3">
    <source>
        <dbReference type="ARBA" id="ARBA00023237"/>
    </source>
</evidence>
<evidence type="ECO:0000256" key="4">
    <source>
        <dbReference type="PROSITE-ProRule" id="PRU00473"/>
    </source>
</evidence>
<keyword evidence="7" id="KW-1185">Reference proteome</keyword>
<comment type="subcellular location">
    <subcellularLocation>
        <location evidence="1">Cell outer membrane</location>
    </subcellularLocation>
</comment>
<dbReference type="GO" id="GO:0009279">
    <property type="term" value="C:cell outer membrane"/>
    <property type="evidence" value="ECO:0007669"/>
    <property type="project" value="UniProtKB-SubCell"/>
</dbReference>
<evidence type="ECO:0000256" key="2">
    <source>
        <dbReference type="ARBA" id="ARBA00023136"/>
    </source>
</evidence>
<evidence type="ECO:0000256" key="1">
    <source>
        <dbReference type="ARBA" id="ARBA00004442"/>
    </source>
</evidence>
<dbReference type="eggNOG" id="COG2885">
    <property type="taxonomic scope" value="Bacteria"/>
</dbReference>
<keyword evidence="2 4" id="KW-0472">Membrane</keyword>
<dbReference type="InterPro" id="IPR006665">
    <property type="entry name" value="OmpA-like"/>
</dbReference>
<dbReference type="PRINTS" id="PR01023">
    <property type="entry name" value="NAFLGMOTY"/>
</dbReference>
<sequence length="247" mass="27198">MLWASCTKKAKFLKGAAKITKDTVVVVTESHRHTIVETKKNRIYTFARDTINTVDLLKTTKIVSKTATHIYTIAITEKEGKEIKRDTVSIVILDDDADGVPNFEDKCPKKKGSYANKGCPENSTPPVLKNSLSQALAKYTKGLLFPSGSPQINSGTYTQLNAIVKLLKKYPKARLLIEGHTDSVGNTQKNKALSLKRASFVQAYFVRQGIAAHRLKVIGKGATTPIASNDTAVGRSKNRRIEVRLIE</sequence>
<dbReference type="Pfam" id="PF00691">
    <property type="entry name" value="OmpA"/>
    <property type="match status" value="1"/>
</dbReference>
<dbReference type="InterPro" id="IPR036737">
    <property type="entry name" value="OmpA-like_sf"/>
</dbReference>
<accession>A1ZJG7</accession>
<keyword evidence="3" id="KW-0998">Cell outer membrane</keyword>
<dbReference type="AlphaFoldDB" id="A1ZJG7"/>
<dbReference type="PROSITE" id="PS51123">
    <property type="entry name" value="OMPA_2"/>
    <property type="match status" value="1"/>
</dbReference>
<reference evidence="6 7" key="1">
    <citation type="submission" date="2007-01" db="EMBL/GenBank/DDBJ databases">
        <authorList>
            <person name="Haygood M."/>
            <person name="Podell S."/>
            <person name="Anderson C."/>
            <person name="Hopkinson B."/>
            <person name="Roe K."/>
            <person name="Barbeau K."/>
            <person name="Gaasterland T."/>
            <person name="Ferriera S."/>
            <person name="Johnson J."/>
            <person name="Kravitz S."/>
            <person name="Beeson K."/>
            <person name="Sutton G."/>
            <person name="Rogers Y.-H."/>
            <person name="Friedman R."/>
            <person name="Frazier M."/>
            <person name="Venter J.C."/>
        </authorList>
    </citation>
    <scope>NUCLEOTIDE SEQUENCE [LARGE SCALE GENOMIC DNA]</scope>
    <source>
        <strain evidence="6 7">ATCC 23134</strain>
    </source>
</reference>
<dbReference type="PANTHER" id="PTHR30329">
    <property type="entry name" value="STATOR ELEMENT OF FLAGELLAR MOTOR COMPLEX"/>
    <property type="match status" value="1"/>
</dbReference>
<dbReference type="InterPro" id="IPR006664">
    <property type="entry name" value="OMP_bac"/>
</dbReference>
<evidence type="ECO:0000259" key="5">
    <source>
        <dbReference type="PROSITE" id="PS51123"/>
    </source>
</evidence>
<protein>
    <submittedName>
        <fullName evidence="6">OmpA family protein</fullName>
    </submittedName>
</protein>
<dbReference type="EMBL" id="AAWS01000011">
    <property type="protein sequence ID" value="EAY29270.1"/>
    <property type="molecule type" value="Genomic_DNA"/>
</dbReference>
<feature type="domain" description="OmpA-like" evidence="5">
    <location>
        <begin position="132"/>
        <end position="247"/>
    </location>
</feature>
<dbReference type="CDD" id="cd07185">
    <property type="entry name" value="OmpA_C-like"/>
    <property type="match status" value="1"/>
</dbReference>
<dbReference type="InterPro" id="IPR050330">
    <property type="entry name" value="Bact_OuterMem_StrucFunc"/>
</dbReference>
<evidence type="ECO:0000313" key="7">
    <source>
        <dbReference type="Proteomes" id="UP000004095"/>
    </source>
</evidence>
<evidence type="ECO:0000313" key="6">
    <source>
        <dbReference type="EMBL" id="EAY29270.1"/>
    </source>
</evidence>
<dbReference type="Proteomes" id="UP000004095">
    <property type="component" value="Unassembled WGS sequence"/>
</dbReference>
<dbReference type="PANTHER" id="PTHR30329:SF21">
    <property type="entry name" value="LIPOPROTEIN YIAD-RELATED"/>
    <property type="match status" value="1"/>
</dbReference>
<name>A1ZJG7_MICM2</name>
<gene>
    <name evidence="6" type="ORF">M23134_01324</name>
</gene>
<dbReference type="Gene3D" id="3.30.1330.60">
    <property type="entry name" value="OmpA-like domain"/>
    <property type="match status" value="1"/>
</dbReference>
<organism evidence="6 7">
    <name type="scientific">Microscilla marina ATCC 23134</name>
    <dbReference type="NCBI Taxonomy" id="313606"/>
    <lineage>
        <taxon>Bacteria</taxon>
        <taxon>Pseudomonadati</taxon>
        <taxon>Bacteroidota</taxon>
        <taxon>Cytophagia</taxon>
        <taxon>Cytophagales</taxon>
        <taxon>Microscillaceae</taxon>
        <taxon>Microscilla</taxon>
    </lineage>
</organism>
<comment type="caution">
    <text evidence="6">The sequence shown here is derived from an EMBL/GenBank/DDBJ whole genome shotgun (WGS) entry which is preliminary data.</text>
</comment>